<gene>
    <name evidence="1" type="ORF">PAC_18033</name>
</gene>
<dbReference type="Proteomes" id="UP000184330">
    <property type="component" value="Unassembled WGS sequence"/>
</dbReference>
<dbReference type="SUPFAM" id="SSF54427">
    <property type="entry name" value="NTF2-like"/>
    <property type="match status" value="1"/>
</dbReference>
<name>A0A1L7XSW2_9HELO</name>
<sequence length="147" mass="17017">MTKYPVDVPVDDEIKDFIHQFYILSDTPNVSEEYVNNFTNDARAVFGPVTCEGHEAIRRARELSWANENVLSRCHVVDEVFPFGKDCNEAMLRGTVELVLKVGQPMSLMWSARAAYVKEGDQIKMRFYQVYLVRELLPPVFLYYVIT</sequence>
<accession>A0A1L7XSW2</accession>
<dbReference type="PANTHER" id="PTHR39401">
    <property type="entry name" value="SNOAL-LIKE DOMAIN-CONTAINING PROTEIN"/>
    <property type="match status" value="1"/>
</dbReference>
<dbReference type="STRING" id="576137.A0A1L7XSW2"/>
<protein>
    <recommendedName>
        <fullName evidence="3">SnoaL-like domain-containing protein</fullName>
    </recommendedName>
</protein>
<proteinExistence type="predicted"/>
<evidence type="ECO:0008006" key="3">
    <source>
        <dbReference type="Google" id="ProtNLM"/>
    </source>
</evidence>
<evidence type="ECO:0000313" key="2">
    <source>
        <dbReference type="Proteomes" id="UP000184330"/>
    </source>
</evidence>
<dbReference type="EMBL" id="FJOG01000051">
    <property type="protein sequence ID" value="CZR68134.1"/>
    <property type="molecule type" value="Genomic_DNA"/>
</dbReference>
<evidence type="ECO:0000313" key="1">
    <source>
        <dbReference type="EMBL" id="CZR68134.1"/>
    </source>
</evidence>
<dbReference type="AlphaFoldDB" id="A0A1L7XSW2"/>
<organism evidence="1 2">
    <name type="scientific">Phialocephala subalpina</name>
    <dbReference type="NCBI Taxonomy" id="576137"/>
    <lineage>
        <taxon>Eukaryota</taxon>
        <taxon>Fungi</taxon>
        <taxon>Dikarya</taxon>
        <taxon>Ascomycota</taxon>
        <taxon>Pezizomycotina</taxon>
        <taxon>Leotiomycetes</taxon>
        <taxon>Helotiales</taxon>
        <taxon>Mollisiaceae</taxon>
        <taxon>Phialocephala</taxon>
        <taxon>Phialocephala fortinii species complex</taxon>
    </lineage>
</organism>
<dbReference type="OrthoDB" id="3468019at2759"/>
<keyword evidence="2" id="KW-1185">Reference proteome</keyword>
<dbReference type="PANTHER" id="PTHR39401:SF1">
    <property type="entry name" value="SNOAL-LIKE DOMAIN-CONTAINING PROTEIN"/>
    <property type="match status" value="1"/>
</dbReference>
<dbReference type="InterPro" id="IPR032710">
    <property type="entry name" value="NTF2-like_dom_sf"/>
</dbReference>
<reference evidence="1 2" key="1">
    <citation type="submission" date="2016-03" db="EMBL/GenBank/DDBJ databases">
        <authorList>
            <person name="Ploux O."/>
        </authorList>
    </citation>
    <scope>NUCLEOTIDE SEQUENCE [LARGE SCALE GENOMIC DNA]</scope>
    <source>
        <strain evidence="1 2">UAMH 11012</strain>
    </source>
</reference>